<protein>
    <submittedName>
        <fullName evidence="4">Superoxide dismutase family protein</fullName>
    </submittedName>
</protein>
<keyword evidence="2" id="KW-0732">Signal</keyword>
<sequence length="175" mass="17774">MSGFKKGLVVAAVVVAVPAGAAAAVVLVDHGHGPTVTHDTAYSHITTQVHAWARGDSTRVRLMVEGLPPGRTFGAHVHTGTCGTNPAASGGHYQHSTDPAVPLRDREVWLDVTADAQGHATTTTTVPWAFAAGTAGSVVIHANPTNPVDGTAGARLACTTVAFGHHTEGRAVPGS</sequence>
<comment type="similarity">
    <text evidence="1">Belongs to the Cu-Zn superoxide dismutase family.</text>
</comment>
<organism evidence="4 5">
    <name type="scientific">Nocardioides astragali</name>
    <dbReference type="NCBI Taxonomy" id="1776736"/>
    <lineage>
        <taxon>Bacteria</taxon>
        <taxon>Bacillati</taxon>
        <taxon>Actinomycetota</taxon>
        <taxon>Actinomycetes</taxon>
        <taxon>Propionibacteriales</taxon>
        <taxon>Nocardioidaceae</taxon>
        <taxon>Nocardioides</taxon>
    </lineage>
</organism>
<dbReference type="InterPro" id="IPR001424">
    <property type="entry name" value="SOD_Cu_Zn_dom"/>
</dbReference>
<evidence type="ECO:0000256" key="2">
    <source>
        <dbReference type="SAM" id="SignalP"/>
    </source>
</evidence>
<dbReference type="InterPro" id="IPR036423">
    <property type="entry name" value="SOD-like_Cu/Zn_dom_sf"/>
</dbReference>
<dbReference type="SUPFAM" id="SSF49329">
    <property type="entry name" value="Cu,Zn superoxide dismutase-like"/>
    <property type="match status" value="1"/>
</dbReference>
<keyword evidence="5" id="KW-1185">Reference proteome</keyword>
<evidence type="ECO:0000313" key="5">
    <source>
        <dbReference type="Proteomes" id="UP001596524"/>
    </source>
</evidence>
<name>A0ABW2N0K3_9ACTN</name>
<proteinExistence type="inferred from homology"/>
<feature type="domain" description="Superoxide dismutase copper/zinc binding" evidence="3">
    <location>
        <begin position="57"/>
        <end position="160"/>
    </location>
</feature>
<gene>
    <name evidence="4" type="ORF">ACFQO6_04035</name>
</gene>
<comment type="caution">
    <text evidence="4">The sequence shown here is derived from an EMBL/GenBank/DDBJ whole genome shotgun (WGS) entry which is preliminary data.</text>
</comment>
<dbReference type="EMBL" id="JBHTCH010000004">
    <property type="protein sequence ID" value="MFC7359430.1"/>
    <property type="molecule type" value="Genomic_DNA"/>
</dbReference>
<evidence type="ECO:0000313" key="4">
    <source>
        <dbReference type="EMBL" id="MFC7359430.1"/>
    </source>
</evidence>
<feature type="signal peptide" evidence="2">
    <location>
        <begin position="1"/>
        <end position="23"/>
    </location>
</feature>
<evidence type="ECO:0000259" key="3">
    <source>
        <dbReference type="Pfam" id="PF00080"/>
    </source>
</evidence>
<dbReference type="Proteomes" id="UP001596524">
    <property type="component" value="Unassembled WGS sequence"/>
</dbReference>
<reference evidence="5" key="1">
    <citation type="journal article" date="2019" name="Int. J. Syst. Evol. Microbiol.">
        <title>The Global Catalogue of Microorganisms (GCM) 10K type strain sequencing project: providing services to taxonomists for standard genome sequencing and annotation.</title>
        <authorList>
            <consortium name="The Broad Institute Genomics Platform"/>
            <consortium name="The Broad Institute Genome Sequencing Center for Infectious Disease"/>
            <person name="Wu L."/>
            <person name="Ma J."/>
        </authorList>
    </citation>
    <scope>NUCLEOTIDE SEQUENCE [LARGE SCALE GENOMIC DNA]</scope>
    <source>
        <strain evidence="5">FCH27</strain>
    </source>
</reference>
<dbReference type="Gene3D" id="2.60.40.200">
    <property type="entry name" value="Superoxide dismutase, copper/zinc binding domain"/>
    <property type="match status" value="1"/>
</dbReference>
<dbReference type="RefSeq" id="WP_255889524.1">
    <property type="nucleotide sequence ID" value="NZ_JAFMZM010000002.1"/>
</dbReference>
<dbReference type="Pfam" id="PF00080">
    <property type="entry name" value="Sod_Cu"/>
    <property type="match status" value="1"/>
</dbReference>
<evidence type="ECO:0000256" key="1">
    <source>
        <dbReference type="ARBA" id="ARBA00010457"/>
    </source>
</evidence>
<feature type="chain" id="PRO_5047383067" evidence="2">
    <location>
        <begin position="24"/>
        <end position="175"/>
    </location>
</feature>
<accession>A0ABW2N0K3</accession>